<reference evidence="8 9" key="1">
    <citation type="submission" date="2020-05" db="EMBL/GenBank/DDBJ databases">
        <title>Distinct polysaccharide utilization as determinants for interspecies competition between intestinal Prevotella spp.</title>
        <authorList>
            <person name="Galvez E.J.C."/>
            <person name="Iljazovic A."/>
            <person name="Strowig T."/>
        </authorList>
    </citation>
    <scope>NUCLEOTIDE SEQUENCE [LARGE SCALE GENOMIC DNA]</scope>
    <source>
        <strain evidence="8 9">PROD</strain>
    </source>
</reference>
<dbReference type="Pfam" id="PF20582">
    <property type="entry name" value="UPF0758_N"/>
    <property type="match status" value="1"/>
</dbReference>
<proteinExistence type="inferred from homology"/>
<dbReference type="SUPFAM" id="SSF102712">
    <property type="entry name" value="JAB1/MPN domain"/>
    <property type="match status" value="1"/>
</dbReference>
<keyword evidence="1" id="KW-0645">Protease</keyword>
<keyword evidence="4" id="KW-0862">Zinc</keyword>
<evidence type="ECO:0000256" key="5">
    <source>
        <dbReference type="ARBA" id="ARBA00023049"/>
    </source>
</evidence>
<keyword evidence="3" id="KW-0378">Hydrolase</keyword>
<evidence type="ECO:0000256" key="4">
    <source>
        <dbReference type="ARBA" id="ARBA00022833"/>
    </source>
</evidence>
<accession>A0ABX2AU54</accession>
<dbReference type="EMBL" id="JABKKE010000011">
    <property type="protein sequence ID" value="NPE14264.1"/>
    <property type="molecule type" value="Genomic_DNA"/>
</dbReference>
<evidence type="ECO:0000256" key="6">
    <source>
        <dbReference type="RuleBase" id="RU003797"/>
    </source>
</evidence>
<evidence type="ECO:0000313" key="9">
    <source>
        <dbReference type="Proteomes" id="UP001193734"/>
    </source>
</evidence>
<keyword evidence="9" id="KW-1185">Reference proteome</keyword>
<organism evidence="8 9">
    <name type="scientific">Xylanibacter rodentium</name>
    <dbReference type="NCBI Taxonomy" id="2736289"/>
    <lineage>
        <taxon>Bacteria</taxon>
        <taxon>Pseudomonadati</taxon>
        <taxon>Bacteroidota</taxon>
        <taxon>Bacteroidia</taxon>
        <taxon>Bacteroidales</taxon>
        <taxon>Prevotellaceae</taxon>
        <taxon>Xylanibacter</taxon>
    </lineage>
</organism>
<dbReference type="NCBIfam" id="TIGR00608">
    <property type="entry name" value="radc"/>
    <property type="match status" value="1"/>
</dbReference>
<dbReference type="PROSITE" id="PS50249">
    <property type="entry name" value="MPN"/>
    <property type="match status" value="1"/>
</dbReference>
<dbReference type="RefSeq" id="WP_172177538.1">
    <property type="nucleotide sequence ID" value="NZ_CASGIA010000028.1"/>
</dbReference>
<evidence type="ECO:0000256" key="3">
    <source>
        <dbReference type="ARBA" id="ARBA00022801"/>
    </source>
</evidence>
<dbReference type="PANTHER" id="PTHR30471:SF3">
    <property type="entry name" value="UPF0758 PROTEIN YEES-RELATED"/>
    <property type="match status" value="1"/>
</dbReference>
<evidence type="ECO:0000313" key="8">
    <source>
        <dbReference type="EMBL" id="NPE14264.1"/>
    </source>
</evidence>
<dbReference type="InterPro" id="IPR001405">
    <property type="entry name" value="UPF0758"/>
</dbReference>
<keyword evidence="5" id="KW-0482">Metalloprotease</keyword>
<dbReference type="Proteomes" id="UP001193734">
    <property type="component" value="Unassembled WGS sequence"/>
</dbReference>
<dbReference type="CDD" id="cd08071">
    <property type="entry name" value="MPN_DUF2466"/>
    <property type="match status" value="1"/>
</dbReference>
<dbReference type="Gene3D" id="3.40.140.10">
    <property type="entry name" value="Cytidine Deaminase, domain 2"/>
    <property type="match status" value="1"/>
</dbReference>
<dbReference type="Pfam" id="PF04002">
    <property type="entry name" value="RadC"/>
    <property type="match status" value="1"/>
</dbReference>
<comment type="caution">
    <text evidence="8">The sequence shown here is derived from an EMBL/GenBank/DDBJ whole genome shotgun (WGS) entry which is preliminary data.</text>
</comment>
<dbReference type="InterPro" id="IPR025657">
    <property type="entry name" value="RadC_JAB"/>
</dbReference>
<dbReference type="PANTHER" id="PTHR30471">
    <property type="entry name" value="DNA REPAIR PROTEIN RADC"/>
    <property type="match status" value="1"/>
</dbReference>
<evidence type="ECO:0000259" key="7">
    <source>
        <dbReference type="PROSITE" id="PS50249"/>
    </source>
</evidence>
<evidence type="ECO:0000256" key="2">
    <source>
        <dbReference type="ARBA" id="ARBA00022723"/>
    </source>
</evidence>
<name>A0ABX2AU54_9BACT</name>
<evidence type="ECO:0000256" key="1">
    <source>
        <dbReference type="ARBA" id="ARBA00022670"/>
    </source>
</evidence>
<gene>
    <name evidence="8" type="primary">radC</name>
    <name evidence="8" type="ORF">HPS55_07975</name>
</gene>
<dbReference type="InterPro" id="IPR037518">
    <property type="entry name" value="MPN"/>
</dbReference>
<dbReference type="GeneID" id="82157704"/>
<comment type="similarity">
    <text evidence="6">Belongs to the UPF0758 family.</text>
</comment>
<feature type="domain" description="MPN" evidence="7">
    <location>
        <begin position="104"/>
        <end position="226"/>
    </location>
</feature>
<keyword evidence="2" id="KW-0479">Metal-binding</keyword>
<sequence>MLRISNWAEEDRPREKLERLGAQALSNAELLAILIGSGSPRESAVDLMKRVLGDCNNNLNTLGKRSIHELTAYNGMGPAKAITILAACELGKRRQLEKAEEREDLGSATAIYNHMHPIMQDLDVEEAWVLLMNRNFKLIKRLRISHGGLSETAVDVRIIIKEALLNNATIIALCHNHPSNNPRPSTDDDRLTQKLKAAADIMRIHMADHVIITDGRYYSYREEGRM</sequence>
<dbReference type="NCBIfam" id="NF000642">
    <property type="entry name" value="PRK00024.1"/>
    <property type="match status" value="1"/>
</dbReference>
<protein>
    <submittedName>
        <fullName evidence="8">DNA repair protein RadC</fullName>
    </submittedName>
</protein>
<dbReference type="InterPro" id="IPR046778">
    <property type="entry name" value="UPF0758_N"/>
</dbReference>